<organism evidence="2">
    <name type="scientific">Brucella pinnipedialis M292/94/1</name>
    <dbReference type="NCBI Taxonomy" id="520462"/>
    <lineage>
        <taxon>Bacteria</taxon>
        <taxon>Pseudomonadati</taxon>
        <taxon>Pseudomonadota</taxon>
        <taxon>Alphaproteobacteria</taxon>
        <taxon>Hyphomicrobiales</taxon>
        <taxon>Brucellaceae</taxon>
        <taxon>Brucella/Ochrobactrum group</taxon>
        <taxon>Brucella</taxon>
    </lineage>
</organism>
<gene>
    <name evidence="2" type="ORF">BALG_00599</name>
</gene>
<dbReference type="AlphaFoldDB" id="A0A0E1X095"/>
<sequence length="118" mass="12783">MIPDLCSPAEIKSRPRGGIYPGRILGFARKMSIKANRLMAHLCAWVHAAGHITRQALAILAGSGYMKPGSSPLGGGRARSQARPLHGRLENARHDGRRIKEKPPLQPKLGKTTKMESA</sequence>
<protein>
    <submittedName>
        <fullName evidence="2">Uncharacterized protein</fullName>
    </submittedName>
</protein>
<proteinExistence type="predicted"/>
<name>A0A0E1X095_9HYPH</name>
<evidence type="ECO:0000313" key="2">
    <source>
        <dbReference type="EMBL" id="EEZ30480.1"/>
    </source>
</evidence>
<evidence type="ECO:0000256" key="1">
    <source>
        <dbReference type="SAM" id="MobiDB-lite"/>
    </source>
</evidence>
<accession>A0A0E1X095</accession>
<dbReference type="HOGENOM" id="CLU_167404_0_0_5"/>
<reference evidence="2" key="1">
    <citation type="submission" date="2009-01" db="EMBL/GenBank/DDBJ databases">
        <title>The Genome Sequence of Brucella pinnipedialis M292/94/1.</title>
        <authorList>
            <consortium name="The Broad Institute Genome Sequencing Platform"/>
            <person name="Ward D."/>
            <person name="Young S.K."/>
            <person name="Kodira C.D."/>
            <person name="Zeng Q."/>
            <person name="Koehrsen M."/>
            <person name="Alvarado L."/>
            <person name="Berlin A."/>
            <person name="Borenstein D."/>
            <person name="Chen Z."/>
            <person name="Engels R."/>
            <person name="Freedman E."/>
            <person name="Gellesch M."/>
            <person name="Goldberg J."/>
            <person name="Griggs A."/>
            <person name="Gujja S."/>
            <person name="Heiman D."/>
            <person name="Hepburn T."/>
            <person name="Howarth C."/>
            <person name="Jen D."/>
            <person name="Larson L."/>
            <person name="Lewis B."/>
            <person name="Mehta T."/>
            <person name="Park D."/>
            <person name="Pearson M."/>
            <person name="Roberts A."/>
            <person name="Saif S."/>
            <person name="Shea T."/>
            <person name="Shenoy N."/>
            <person name="Sisk P."/>
            <person name="Stolte C."/>
            <person name="Sykes S."/>
            <person name="Walk T."/>
            <person name="White J."/>
            <person name="Yandava C."/>
            <person name="Whatmore A.M."/>
            <person name="Perrett L.L."/>
            <person name="O'Callaghan D."/>
            <person name="Nusbaum C."/>
            <person name="Galagan J."/>
            <person name="Birren B."/>
        </authorList>
    </citation>
    <scope>NUCLEOTIDE SEQUENCE [LARGE SCALE GENOMIC DNA]</scope>
    <source>
        <strain evidence="2">M292/94/1</strain>
    </source>
</reference>
<dbReference type="Proteomes" id="UP000004659">
    <property type="component" value="Unassembled WGS sequence"/>
</dbReference>
<dbReference type="EMBL" id="EQ999546">
    <property type="protein sequence ID" value="EEZ30480.1"/>
    <property type="molecule type" value="Genomic_DNA"/>
</dbReference>
<feature type="region of interest" description="Disordered" evidence="1">
    <location>
        <begin position="69"/>
        <end position="118"/>
    </location>
</feature>